<gene>
    <name evidence="2" type="ORF">RFULGI_LOCUS4526</name>
</gene>
<feature type="compositionally biased region" description="Acidic residues" evidence="1">
    <location>
        <begin position="1"/>
        <end position="10"/>
    </location>
</feature>
<proteinExistence type="predicted"/>
<feature type="region of interest" description="Disordered" evidence="1">
    <location>
        <begin position="1"/>
        <end position="27"/>
    </location>
</feature>
<comment type="caution">
    <text evidence="2">The sequence shown here is derived from an EMBL/GenBank/DDBJ whole genome shotgun (WGS) entry which is preliminary data.</text>
</comment>
<feature type="non-terminal residue" evidence="2">
    <location>
        <position position="74"/>
    </location>
</feature>
<dbReference type="Proteomes" id="UP000789396">
    <property type="component" value="Unassembled WGS sequence"/>
</dbReference>
<keyword evidence="3" id="KW-1185">Reference proteome</keyword>
<name>A0A9N9AX98_9GLOM</name>
<evidence type="ECO:0000313" key="2">
    <source>
        <dbReference type="EMBL" id="CAG8548107.1"/>
    </source>
</evidence>
<reference evidence="2" key="1">
    <citation type="submission" date="2021-06" db="EMBL/GenBank/DDBJ databases">
        <authorList>
            <person name="Kallberg Y."/>
            <person name="Tangrot J."/>
            <person name="Rosling A."/>
        </authorList>
    </citation>
    <scope>NUCLEOTIDE SEQUENCE</scope>
    <source>
        <strain evidence="2">IN212</strain>
    </source>
</reference>
<sequence>MLEQESDLELADISCTRDEPQVDQNTSEDYCEELNRLDEEENAIKQMINNNKDEKVERFIKNDEYIEKNSFILL</sequence>
<evidence type="ECO:0000256" key="1">
    <source>
        <dbReference type="SAM" id="MobiDB-lite"/>
    </source>
</evidence>
<evidence type="ECO:0000313" key="3">
    <source>
        <dbReference type="Proteomes" id="UP000789396"/>
    </source>
</evidence>
<dbReference type="EMBL" id="CAJVPZ010004558">
    <property type="protein sequence ID" value="CAG8548107.1"/>
    <property type="molecule type" value="Genomic_DNA"/>
</dbReference>
<protein>
    <submittedName>
        <fullName evidence="2">18714_t:CDS:1</fullName>
    </submittedName>
</protein>
<accession>A0A9N9AX98</accession>
<organism evidence="2 3">
    <name type="scientific">Racocetra fulgida</name>
    <dbReference type="NCBI Taxonomy" id="60492"/>
    <lineage>
        <taxon>Eukaryota</taxon>
        <taxon>Fungi</taxon>
        <taxon>Fungi incertae sedis</taxon>
        <taxon>Mucoromycota</taxon>
        <taxon>Glomeromycotina</taxon>
        <taxon>Glomeromycetes</taxon>
        <taxon>Diversisporales</taxon>
        <taxon>Gigasporaceae</taxon>
        <taxon>Racocetra</taxon>
    </lineage>
</organism>
<dbReference type="AlphaFoldDB" id="A0A9N9AX98"/>